<dbReference type="InterPro" id="IPR007848">
    <property type="entry name" value="Small_mtfrase_dom"/>
</dbReference>
<sequence length="248" mass="26265">MDEPLTRDVFLGGRLSIWQPRAGYRAATDPVLLAASVGARPGDSVLELGCGAGVALLALGQRLPGLALSGVERQDDYAQLARRNAQENGLDARIVTADLTDLPADLRVTFDHVMANPPYYRPSSPAARDAGRAAALREETPLADWIGCGLRRLKSGGTLTLIHLAERLPAILAALDGPAGSIAVRPVASRVGRPAGRVIVQARKGARGVFRLLAPLTMHAGAEHLEDRDDASDAARALLRDAQALDWI</sequence>
<dbReference type="RefSeq" id="WP_264504974.1">
    <property type="nucleotide sequence ID" value="NZ_JAPDFL010000001.1"/>
</dbReference>
<feature type="domain" description="Methyltransferase small" evidence="3">
    <location>
        <begin position="33"/>
        <end position="121"/>
    </location>
</feature>
<keyword evidence="5" id="KW-1185">Reference proteome</keyword>
<proteinExistence type="predicted"/>
<keyword evidence="1 4" id="KW-0808">Transferase</keyword>
<dbReference type="PANTHER" id="PTHR47739">
    <property type="entry name" value="TRNA1(VAL) (ADENINE(37)-N6)-METHYLTRANSFERASE"/>
    <property type="match status" value="1"/>
</dbReference>
<evidence type="ECO:0000313" key="5">
    <source>
        <dbReference type="Proteomes" id="UP001208938"/>
    </source>
</evidence>
<accession>A0ABT3GWH9</accession>
<keyword evidence="1 4" id="KW-0489">Methyltransferase</keyword>
<dbReference type="GO" id="GO:0032259">
    <property type="term" value="P:methylation"/>
    <property type="evidence" value="ECO:0007669"/>
    <property type="project" value="UniProtKB-KW"/>
</dbReference>
<dbReference type="InterPro" id="IPR050210">
    <property type="entry name" value="tRNA_Adenine-N(6)_MTase"/>
</dbReference>
<dbReference type="Proteomes" id="UP001208938">
    <property type="component" value="Unassembled WGS sequence"/>
</dbReference>
<dbReference type="EMBL" id="JAPDFL010000001">
    <property type="protein sequence ID" value="MCW1931896.1"/>
    <property type="molecule type" value="Genomic_DNA"/>
</dbReference>
<evidence type="ECO:0000256" key="1">
    <source>
        <dbReference type="ARBA" id="ARBA00022603"/>
    </source>
</evidence>
<dbReference type="CDD" id="cd02440">
    <property type="entry name" value="AdoMet_MTases"/>
    <property type="match status" value="1"/>
</dbReference>
<evidence type="ECO:0000259" key="3">
    <source>
        <dbReference type="Pfam" id="PF05175"/>
    </source>
</evidence>
<organism evidence="4 5">
    <name type="scientific">Pararhodobacter zhoushanensis</name>
    <dbReference type="NCBI Taxonomy" id="2479545"/>
    <lineage>
        <taxon>Bacteria</taxon>
        <taxon>Pseudomonadati</taxon>
        <taxon>Pseudomonadota</taxon>
        <taxon>Alphaproteobacteria</taxon>
        <taxon>Rhodobacterales</taxon>
        <taxon>Paracoccaceae</taxon>
        <taxon>Pararhodobacter</taxon>
    </lineage>
</organism>
<dbReference type="PANTHER" id="PTHR47739:SF1">
    <property type="entry name" value="TRNA1(VAL) (ADENINE(37)-N6)-METHYLTRANSFERASE"/>
    <property type="match status" value="1"/>
</dbReference>
<reference evidence="4 5" key="1">
    <citation type="submission" date="2022-10" db="EMBL/GenBank/DDBJ databases">
        <title>Pararhodobacter sp. nov., isolated from marine algae.</title>
        <authorList>
            <person name="Choi B.J."/>
            <person name="Kim J.M."/>
            <person name="Lee J.K."/>
            <person name="Choi D.G."/>
            <person name="Jeon C.O."/>
        </authorList>
    </citation>
    <scope>NUCLEOTIDE SEQUENCE [LARGE SCALE GENOMIC DNA]</scope>
    <source>
        <strain evidence="4 5">ZQ420</strain>
    </source>
</reference>
<name>A0ABT3GWH9_9RHOB</name>
<evidence type="ECO:0000313" key="4">
    <source>
        <dbReference type="EMBL" id="MCW1931896.1"/>
    </source>
</evidence>
<dbReference type="InterPro" id="IPR029063">
    <property type="entry name" value="SAM-dependent_MTases_sf"/>
</dbReference>
<protein>
    <submittedName>
        <fullName evidence="4">Methyltransferase domain-containing protein</fullName>
    </submittedName>
</protein>
<dbReference type="Pfam" id="PF05175">
    <property type="entry name" value="MTS"/>
    <property type="match status" value="1"/>
</dbReference>
<dbReference type="SUPFAM" id="SSF53335">
    <property type="entry name" value="S-adenosyl-L-methionine-dependent methyltransferases"/>
    <property type="match status" value="1"/>
</dbReference>
<gene>
    <name evidence="4" type="ORF">OKW52_06375</name>
</gene>
<dbReference type="GO" id="GO:0008168">
    <property type="term" value="F:methyltransferase activity"/>
    <property type="evidence" value="ECO:0007669"/>
    <property type="project" value="UniProtKB-KW"/>
</dbReference>
<keyword evidence="2" id="KW-0949">S-adenosyl-L-methionine</keyword>
<evidence type="ECO:0000256" key="2">
    <source>
        <dbReference type="ARBA" id="ARBA00022691"/>
    </source>
</evidence>
<comment type="caution">
    <text evidence="4">The sequence shown here is derived from an EMBL/GenBank/DDBJ whole genome shotgun (WGS) entry which is preliminary data.</text>
</comment>
<dbReference type="Gene3D" id="3.40.50.150">
    <property type="entry name" value="Vaccinia Virus protein VP39"/>
    <property type="match status" value="1"/>
</dbReference>